<reference evidence="2 3" key="1">
    <citation type="journal article" date="2022" name="Nat. Genet.">
        <title>Improved pea reference genome and pan-genome highlight genomic features and evolutionary characteristics.</title>
        <authorList>
            <person name="Yang T."/>
            <person name="Liu R."/>
            <person name="Luo Y."/>
            <person name="Hu S."/>
            <person name="Wang D."/>
            <person name="Wang C."/>
            <person name="Pandey M.K."/>
            <person name="Ge S."/>
            <person name="Xu Q."/>
            <person name="Li N."/>
            <person name="Li G."/>
            <person name="Huang Y."/>
            <person name="Saxena R.K."/>
            <person name="Ji Y."/>
            <person name="Li M."/>
            <person name="Yan X."/>
            <person name="He Y."/>
            <person name="Liu Y."/>
            <person name="Wang X."/>
            <person name="Xiang C."/>
            <person name="Varshney R.K."/>
            <person name="Ding H."/>
            <person name="Gao S."/>
            <person name="Zong X."/>
        </authorList>
    </citation>
    <scope>NUCLEOTIDE SEQUENCE [LARGE SCALE GENOMIC DNA]</scope>
    <source>
        <strain evidence="2 3">cv. Zhongwan 6</strain>
    </source>
</reference>
<dbReference type="Proteomes" id="UP001058974">
    <property type="component" value="Chromosome 6"/>
</dbReference>
<evidence type="ECO:0000313" key="3">
    <source>
        <dbReference type="Proteomes" id="UP001058974"/>
    </source>
</evidence>
<feature type="compositionally biased region" description="Basic and acidic residues" evidence="1">
    <location>
        <begin position="20"/>
        <end position="41"/>
    </location>
</feature>
<proteinExistence type="predicted"/>
<feature type="region of interest" description="Disordered" evidence="1">
    <location>
        <begin position="129"/>
        <end position="150"/>
    </location>
</feature>
<comment type="caution">
    <text evidence="2">The sequence shown here is derived from an EMBL/GenBank/DDBJ whole genome shotgun (WGS) entry which is preliminary data.</text>
</comment>
<name>A0A9D4W4D8_PEA</name>
<sequence>MDIPKPTMMKKSLRISHLKKKEDSPSKTALVKKDTPQKDTPQKAPASDVKKKKDMDLTFDRKLFMGTHVQNIAVAKHHGHTTDGICSPISKALRKYVLFEIMDESQALQETITTSTFRKKNIYVLTKRMTKEKDDENAKEVDNEYEKKSN</sequence>
<evidence type="ECO:0000313" key="2">
    <source>
        <dbReference type="EMBL" id="KAI5394887.1"/>
    </source>
</evidence>
<protein>
    <submittedName>
        <fullName evidence="2">Uncharacterized protein</fullName>
    </submittedName>
</protein>
<feature type="region of interest" description="Disordered" evidence="1">
    <location>
        <begin position="1"/>
        <end position="52"/>
    </location>
</feature>
<keyword evidence="3" id="KW-1185">Reference proteome</keyword>
<gene>
    <name evidence="2" type="ORF">KIW84_061493</name>
</gene>
<dbReference type="AlphaFoldDB" id="A0A9D4W4D8"/>
<dbReference type="EMBL" id="JAMSHJ010000006">
    <property type="protein sequence ID" value="KAI5394887.1"/>
    <property type="molecule type" value="Genomic_DNA"/>
</dbReference>
<organism evidence="2 3">
    <name type="scientific">Pisum sativum</name>
    <name type="common">Garden pea</name>
    <name type="synonym">Lathyrus oleraceus</name>
    <dbReference type="NCBI Taxonomy" id="3888"/>
    <lineage>
        <taxon>Eukaryota</taxon>
        <taxon>Viridiplantae</taxon>
        <taxon>Streptophyta</taxon>
        <taxon>Embryophyta</taxon>
        <taxon>Tracheophyta</taxon>
        <taxon>Spermatophyta</taxon>
        <taxon>Magnoliopsida</taxon>
        <taxon>eudicotyledons</taxon>
        <taxon>Gunneridae</taxon>
        <taxon>Pentapetalae</taxon>
        <taxon>rosids</taxon>
        <taxon>fabids</taxon>
        <taxon>Fabales</taxon>
        <taxon>Fabaceae</taxon>
        <taxon>Papilionoideae</taxon>
        <taxon>50 kb inversion clade</taxon>
        <taxon>NPAAA clade</taxon>
        <taxon>Hologalegina</taxon>
        <taxon>IRL clade</taxon>
        <taxon>Fabeae</taxon>
        <taxon>Lathyrus</taxon>
    </lineage>
</organism>
<accession>A0A9D4W4D8</accession>
<dbReference type="Gramene" id="Psat06G0149300-T1">
    <property type="protein sequence ID" value="KAI5394887.1"/>
    <property type="gene ID" value="KIW84_061493"/>
</dbReference>
<evidence type="ECO:0000256" key="1">
    <source>
        <dbReference type="SAM" id="MobiDB-lite"/>
    </source>
</evidence>